<protein>
    <recommendedName>
        <fullName evidence="3">DDE Tnp4 domain-containing protein</fullName>
    </recommendedName>
</protein>
<keyword evidence="2" id="KW-1185">Reference proteome</keyword>
<accession>A0ABN8PXF0</accession>
<proteinExistence type="predicted"/>
<evidence type="ECO:0000313" key="2">
    <source>
        <dbReference type="Proteomes" id="UP001159427"/>
    </source>
</evidence>
<gene>
    <name evidence="1" type="ORF">PEVE_00045352</name>
</gene>
<dbReference type="PANTHER" id="PTHR22930">
    <property type="match status" value="1"/>
</dbReference>
<evidence type="ECO:0000313" key="1">
    <source>
        <dbReference type="EMBL" id="CAH3150795.1"/>
    </source>
</evidence>
<feature type="non-terminal residue" evidence="1">
    <location>
        <position position="245"/>
    </location>
</feature>
<evidence type="ECO:0008006" key="3">
    <source>
        <dbReference type="Google" id="ProtNLM"/>
    </source>
</evidence>
<feature type="non-terminal residue" evidence="1">
    <location>
        <position position="1"/>
    </location>
</feature>
<comment type="caution">
    <text evidence="1">The sequence shown here is derived from an EMBL/GenBank/DDBJ whole genome shotgun (WGS) entry which is preliminary data.</text>
</comment>
<organism evidence="1 2">
    <name type="scientific">Porites evermanni</name>
    <dbReference type="NCBI Taxonomy" id="104178"/>
    <lineage>
        <taxon>Eukaryota</taxon>
        <taxon>Metazoa</taxon>
        <taxon>Cnidaria</taxon>
        <taxon>Anthozoa</taxon>
        <taxon>Hexacorallia</taxon>
        <taxon>Scleractinia</taxon>
        <taxon>Fungiina</taxon>
        <taxon>Poritidae</taxon>
        <taxon>Porites</taxon>
    </lineage>
</organism>
<dbReference type="EMBL" id="CALNXI010000999">
    <property type="protein sequence ID" value="CAH3150795.1"/>
    <property type="molecule type" value="Genomic_DNA"/>
</dbReference>
<reference evidence="1 2" key="1">
    <citation type="submission" date="2022-05" db="EMBL/GenBank/DDBJ databases">
        <authorList>
            <consortium name="Genoscope - CEA"/>
            <person name="William W."/>
        </authorList>
    </citation>
    <scope>NUCLEOTIDE SEQUENCE [LARGE SCALE GENOMIC DNA]</scope>
</reference>
<dbReference type="InterPro" id="IPR045249">
    <property type="entry name" value="HARBI1-like"/>
</dbReference>
<dbReference type="Proteomes" id="UP001159427">
    <property type="component" value="Unassembled WGS sequence"/>
</dbReference>
<dbReference type="PANTHER" id="PTHR22930:SF269">
    <property type="entry name" value="NUCLEASE HARBI1-LIKE PROTEIN"/>
    <property type="match status" value="1"/>
</dbReference>
<sequence>LLLESRRLLQRENRGNQRRFWVRPIFTARKTYGCYHTLVQELRLGDREWYFKFIRMSPERFEHLLSLVAPRISKQKTKLREPIGPAERLCITLRYLASGDSQQTQSFHFRVGKATVSKIIAETCNAIWLCLKEDYLKPPRTREQWKRIATEFEQLWGFPHCLGAGDGKHVVIDCPKKGGSTYFNYKGTFIFRRPIRASVYLVQKIIEAAVCLHNYLRLTDNAMYCPQGFVDCEDSSERLQQGEWR</sequence>
<name>A0ABN8PXF0_9CNID</name>